<evidence type="ECO:0000313" key="2">
    <source>
        <dbReference type="EMBL" id="EHI59018.1"/>
    </source>
</evidence>
<feature type="signal peptide" evidence="1">
    <location>
        <begin position="1"/>
        <end position="23"/>
    </location>
</feature>
<name>G5IHH1_9FIRM</name>
<protein>
    <recommendedName>
        <fullName evidence="4">WxL domain-containing protein</fullName>
    </recommendedName>
</protein>
<dbReference type="PATRIC" id="fig|742737.3.peg.2949"/>
<dbReference type="EMBL" id="ADLN01000078">
    <property type="protein sequence ID" value="EHI59018.1"/>
    <property type="molecule type" value="Genomic_DNA"/>
</dbReference>
<comment type="caution">
    <text evidence="2">The sequence shown here is derived from an EMBL/GenBank/DDBJ whole genome shotgun (WGS) entry which is preliminary data.</text>
</comment>
<dbReference type="HOGENOM" id="CLU_103710_0_0_9"/>
<evidence type="ECO:0008006" key="4">
    <source>
        <dbReference type="Google" id="ProtNLM"/>
    </source>
</evidence>
<keyword evidence="3" id="KW-1185">Reference proteome</keyword>
<dbReference type="AlphaFoldDB" id="G5IHH1"/>
<evidence type="ECO:0000256" key="1">
    <source>
        <dbReference type="SAM" id="SignalP"/>
    </source>
</evidence>
<reference evidence="2 3" key="1">
    <citation type="submission" date="2011-08" db="EMBL/GenBank/DDBJ databases">
        <title>The Genome Sequence of Clostridium hathewayi WAL-18680.</title>
        <authorList>
            <consortium name="The Broad Institute Genome Sequencing Platform"/>
            <person name="Earl A."/>
            <person name="Ward D."/>
            <person name="Feldgarden M."/>
            <person name="Gevers D."/>
            <person name="Finegold S.M."/>
            <person name="Summanen P.H."/>
            <person name="Molitoris D.R."/>
            <person name="Song M."/>
            <person name="Daigneault M."/>
            <person name="Allen-Vercoe E."/>
            <person name="Young S.K."/>
            <person name="Zeng Q."/>
            <person name="Gargeya S."/>
            <person name="Fitzgerald M."/>
            <person name="Haas B."/>
            <person name="Abouelleil A."/>
            <person name="Alvarado L."/>
            <person name="Arachchi H.M."/>
            <person name="Berlin A."/>
            <person name="Brown A."/>
            <person name="Chapman S.B."/>
            <person name="Chen Z."/>
            <person name="Dunbar C."/>
            <person name="Freedman E."/>
            <person name="Gearin G."/>
            <person name="Gellesch M."/>
            <person name="Goldberg J."/>
            <person name="Griggs A."/>
            <person name="Gujja S."/>
            <person name="Heiman D."/>
            <person name="Howarth C."/>
            <person name="Larson L."/>
            <person name="Lui A."/>
            <person name="MacDonald P.J.P."/>
            <person name="Montmayeur A."/>
            <person name="Murphy C."/>
            <person name="Neiman D."/>
            <person name="Pearson M."/>
            <person name="Priest M."/>
            <person name="Roberts A."/>
            <person name="Saif S."/>
            <person name="Shea T."/>
            <person name="Shenoy N."/>
            <person name="Sisk P."/>
            <person name="Stolte C."/>
            <person name="Sykes S."/>
            <person name="Wortman J."/>
            <person name="Nusbaum C."/>
            <person name="Birren B."/>
        </authorList>
    </citation>
    <scope>NUCLEOTIDE SEQUENCE [LARGE SCALE GENOMIC DNA]</scope>
    <source>
        <strain evidence="2 3">WAL-18680</strain>
    </source>
</reference>
<keyword evidence="1" id="KW-0732">Signal</keyword>
<proteinExistence type="predicted"/>
<sequence>MRKRKQLTALALAMGLAVTGSMASYGEAGDPAVENDASLSAVGTTQTELLGRINATTLSVTLPITVAFDVDPSKYDPSQADFLTRQIGAPTNYDIVNNSATPVYVHISKVTTGTVSGRVTSTCTLTDDKDAVALATNLKYVLLAIKDSTETIPANNAALSTGFGFKDSTANYTLKASTKGKIDAGATMKLNIYGLTNKGWSQNDIFSVKPSFTVGLTPTI</sequence>
<dbReference type="Proteomes" id="UP000005384">
    <property type="component" value="Unassembled WGS sequence"/>
</dbReference>
<dbReference type="OrthoDB" id="9755774at2"/>
<organism evidence="2 3">
    <name type="scientific">Hungatella hathewayi WAL-18680</name>
    <dbReference type="NCBI Taxonomy" id="742737"/>
    <lineage>
        <taxon>Bacteria</taxon>
        <taxon>Bacillati</taxon>
        <taxon>Bacillota</taxon>
        <taxon>Clostridia</taxon>
        <taxon>Lachnospirales</taxon>
        <taxon>Lachnospiraceae</taxon>
        <taxon>Hungatella</taxon>
    </lineage>
</organism>
<accession>G5IHH1</accession>
<dbReference type="RefSeq" id="WP_006780925.1">
    <property type="nucleotide sequence ID" value="NZ_CP040506.1"/>
</dbReference>
<feature type="chain" id="PRO_5003478678" description="WxL domain-containing protein" evidence="1">
    <location>
        <begin position="24"/>
        <end position="220"/>
    </location>
</feature>
<gene>
    <name evidence="2" type="ORF">HMPREF9473_02949</name>
</gene>
<evidence type="ECO:0000313" key="3">
    <source>
        <dbReference type="Proteomes" id="UP000005384"/>
    </source>
</evidence>